<organism evidence="3 4">
    <name type="scientific">Adineta steineri</name>
    <dbReference type="NCBI Taxonomy" id="433720"/>
    <lineage>
        <taxon>Eukaryota</taxon>
        <taxon>Metazoa</taxon>
        <taxon>Spiralia</taxon>
        <taxon>Gnathifera</taxon>
        <taxon>Rotifera</taxon>
        <taxon>Eurotatoria</taxon>
        <taxon>Bdelloidea</taxon>
        <taxon>Adinetida</taxon>
        <taxon>Adinetidae</taxon>
        <taxon>Adineta</taxon>
    </lineage>
</organism>
<evidence type="ECO:0000313" key="3">
    <source>
        <dbReference type="EMBL" id="CAF4330974.1"/>
    </source>
</evidence>
<gene>
    <name evidence="3" type="ORF">KXQ929_LOCUS47168</name>
</gene>
<dbReference type="GO" id="GO:0005634">
    <property type="term" value="C:nucleus"/>
    <property type="evidence" value="ECO:0007669"/>
    <property type="project" value="TreeGrafter"/>
</dbReference>
<dbReference type="Pfam" id="PF05192">
    <property type="entry name" value="MutS_III"/>
    <property type="match status" value="1"/>
</dbReference>
<feature type="non-terminal residue" evidence="3">
    <location>
        <position position="1"/>
    </location>
</feature>
<dbReference type="InterPro" id="IPR045076">
    <property type="entry name" value="MutS"/>
</dbReference>
<dbReference type="GO" id="GO:0006298">
    <property type="term" value="P:mismatch repair"/>
    <property type="evidence" value="ECO:0007669"/>
    <property type="project" value="InterPro"/>
</dbReference>
<dbReference type="SUPFAM" id="SSF48334">
    <property type="entry name" value="DNA repair protein MutS, domain III"/>
    <property type="match status" value="1"/>
</dbReference>
<dbReference type="GO" id="GO:0051026">
    <property type="term" value="P:chiasma assembly"/>
    <property type="evidence" value="ECO:0007669"/>
    <property type="project" value="TreeGrafter"/>
</dbReference>
<dbReference type="InterPro" id="IPR036187">
    <property type="entry name" value="DNA_mismatch_repair_MutS_sf"/>
</dbReference>
<dbReference type="InterPro" id="IPR007696">
    <property type="entry name" value="DNA_mismatch_repair_MutS_core"/>
</dbReference>
<evidence type="ECO:0000259" key="2">
    <source>
        <dbReference type="Pfam" id="PF05192"/>
    </source>
</evidence>
<protein>
    <recommendedName>
        <fullName evidence="2">DNA mismatch repair protein MutS core domain-containing protein</fullName>
    </recommendedName>
</protein>
<comment type="similarity">
    <text evidence="1">Belongs to the DNA mismatch repair MutS family.</text>
</comment>
<dbReference type="GO" id="GO:0140664">
    <property type="term" value="F:ATP-dependent DNA damage sensor activity"/>
    <property type="evidence" value="ECO:0007669"/>
    <property type="project" value="InterPro"/>
</dbReference>
<sequence>SSALEIFNPTIHPSIYKANTVNNLREVNSLFAFLKRCVSSIGSRKLRSWCLKPCRSSEILERRYDVIEFFLDTNQHELMRTLRDHLKPIVNIPTLLRKLFDQNTRITVWKQIIESIRATLRIRMALVPFRMKTYFFNDLCSKLTDDLPRLLNIIEISVCLQNRN</sequence>
<dbReference type="Proteomes" id="UP000663868">
    <property type="component" value="Unassembled WGS sequence"/>
</dbReference>
<name>A0A820K3M5_9BILA</name>
<dbReference type="PANTHER" id="PTHR11361:SF20">
    <property type="entry name" value="MUTS PROTEIN HOMOLOG 5"/>
    <property type="match status" value="1"/>
</dbReference>
<dbReference type="AlphaFoldDB" id="A0A820K3M5"/>
<comment type="caution">
    <text evidence="3">The sequence shown here is derived from an EMBL/GenBank/DDBJ whole genome shotgun (WGS) entry which is preliminary data.</text>
</comment>
<dbReference type="EMBL" id="CAJOBB010016657">
    <property type="protein sequence ID" value="CAF4330974.1"/>
    <property type="molecule type" value="Genomic_DNA"/>
</dbReference>
<accession>A0A820K3M5</accession>
<dbReference type="PANTHER" id="PTHR11361">
    <property type="entry name" value="DNA MISMATCH REPAIR PROTEIN MUTS FAMILY MEMBER"/>
    <property type="match status" value="1"/>
</dbReference>
<evidence type="ECO:0000256" key="1">
    <source>
        <dbReference type="ARBA" id="ARBA00006271"/>
    </source>
</evidence>
<dbReference type="GO" id="GO:0005524">
    <property type="term" value="F:ATP binding"/>
    <property type="evidence" value="ECO:0007669"/>
    <property type="project" value="InterPro"/>
</dbReference>
<dbReference type="Gene3D" id="1.10.1420.10">
    <property type="match status" value="1"/>
</dbReference>
<dbReference type="GO" id="GO:0030983">
    <property type="term" value="F:mismatched DNA binding"/>
    <property type="evidence" value="ECO:0007669"/>
    <property type="project" value="InterPro"/>
</dbReference>
<evidence type="ECO:0000313" key="4">
    <source>
        <dbReference type="Proteomes" id="UP000663868"/>
    </source>
</evidence>
<reference evidence="3" key="1">
    <citation type="submission" date="2021-02" db="EMBL/GenBank/DDBJ databases">
        <authorList>
            <person name="Nowell W R."/>
        </authorList>
    </citation>
    <scope>NUCLEOTIDE SEQUENCE</scope>
</reference>
<feature type="domain" description="DNA mismatch repair protein MutS core" evidence="2">
    <location>
        <begin position="3"/>
        <end position="145"/>
    </location>
</feature>
<proteinExistence type="inferred from homology"/>